<feature type="transmembrane region" description="Helical" evidence="9">
    <location>
        <begin position="7"/>
        <end position="27"/>
    </location>
</feature>
<comment type="caution">
    <text evidence="13">The sequence shown here is derived from an EMBL/GenBank/DDBJ whole genome shotgun (WGS) entry which is preliminary data.</text>
</comment>
<dbReference type="Gene3D" id="3.30.565.10">
    <property type="entry name" value="Histidine kinase-like ATPase, C-terminal domain"/>
    <property type="match status" value="1"/>
</dbReference>
<evidence type="ECO:0000256" key="4">
    <source>
        <dbReference type="ARBA" id="ARBA00022679"/>
    </source>
</evidence>
<evidence type="ECO:0000313" key="14">
    <source>
        <dbReference type="Proteomes" id="UP000320857"/>
    </source>
</evidence>
<dbReference type="Gene3D" id="1.20.5.1930">
    <property type="match status" value="1"/>
</dbReference>
<gene>
    <name evidence="13" type="ORF">FNX44_019900</name>
    <name evidence="12" type="ORF">H3147_20460</name>
</gene>
<keyword evidence="9" id="KW-0812">Transmembrane</keyword>
<feature type="transmembrane region" description="Helical" evidence="9">
    <location>
        <begin position="135"/>
        <end position="154"/>
    </location>
</feature>
<dbReference type="EC" id="2.7.13.3" evidence="2"/>
<dbReference type="OrthoDB" id="227596at2"/>
<evidence type="ECO:0000256" key="1">
    <source>
        <dbReference type="ARBA" id="ARBA00000085"/>
    </source>
</evidence>
<feature type="transmembrane region" description="Helical" evidence="9">
    <location>
        <begin position="47"/>
        <end position="66"/>
    </location>
</feature>
<evidence type="ECO:0000256" key="5">
    <source>
        <dbReference type="ARBA" id="ARBA00022741"/>
    </source>
</evidence>
<dbReference type="RefSeq" id="WP_143649756.1">
    <property type="nucleotide sequence ID" value="NZ_JABJXA010000149.1"/>
</dbReference>
<proteinExistence type="predicted"/>
<dbReference type="PANTHER" id="PTHR24421">
    <property type="entry name" value="NITRATE/NITRITE SENSOR PROTEIN NARX-RELATED"/>
    <property type="match status" value="1"/>
</dbReference>
<evidence type="ECO:0000256" key="6">
    <source>
        <dbReference type="ARBA" id="ARBA00022777"/>
    </source>
</evidence>
<evidence type="ECO:0000313" key="13">
    <source>
        <dbReference type="EMBL" id="MQS04093.1"/>
    </source>
</evidence>
<dbReference type="CDD" id="cd16917">
    <property type="entry name" value="HATPase_UhpB-NarQ-NarX-like"/>
    <property type="match status" value="1"/>
</dbReference>
<dbReference type="GO" id="GO:0005524">
    <property type="term" value="F:ATP binding"/>
    <property type="evidence" value="ECO:0007669"/>
    <property type="project" value="UniProtKB-KW"/>
</dbReference>
<reference evidence="12" key="3">
    <citation type="journal article" name="Syst. Appl. Microbiol.">
        <title>Streptomyces alkaliterrae sp. nov., isolated from an alkaline soil, and emended descriptions of Streptomyces alkaliphilus, Streptomyces calidiresistens and Streptomyces durbertensis.</title>
        <authorList>
            <person name="Swiecimska M."/>
            <person name="Golinska P."/>
            <person name="Nouioui I."/>
            <person name="Wypij M."/>
            <person name="Rai M."/>
            <person name="Sangal V."/>
            <person name="Goodfellow M."/>
        </authorList>
    </citation>
    <scope>NUCLEOTIDE SEQUENCE</scope>
    <source>
        <strain evidence="12">OF8</strain>
    </source>
</reference>
<dbReference type="GO" id="GO:0046983">
    <property type="term" value="F:protein dimerization activity"/>
    <property type="evidence" value="ECO:0007669"/>
    <property type="project" value="InterPro"/>
</dbReference>
<dbReference type="InterPro" id="IPR050482">
    <property type="entry name" value="Sensor_HK_TwoCompSys"/>
</dbReference>
<reference evidence="15" key="2">
    <citation type="submission" date="2020-05" db="EMBL/GenBank/DDBJ databases">
        <title>Classification of alakaliphilic streptomycetes isolated from an alkaline soil next to Lonar Crater, India and a proposal for the recognition of Streptomyces alkaliterrae sp. nov.</title>
        <authorList>
            <person name="Golinska P."/>
        </authorList>
    </citation>
    <scope>NUCLEOTIDE SEQUENCE [LARGE SCALE GENOMIC DNA]</scope>
    <source>
        <strain evidence="15">OF8</strain>
    </source>
</reference>
<keyword evidence="3" id="KW-0597">Phosphoprotein</keyword>
<keyword evidence="8" id="KW-0902">Two-component regulatory system</keyword>
<dbReference type="PANTHER" id="PTHR24421:SF10">
    <property type="entry name" value="NITRATE_NITRITE SENSOR PROTEIN NARQ"/>
    <property type="match status" value="1"/>
</dbReference>
<comment type="catalytic activity">
    <reaction evidence="1">
        <text>ATP + protein L-histidine = ADP + protein N-phospho-L-histidine.</text>
        <dbReference type="EC" id="2.7.13.3"/>
    </reaction>
</comment>
<keyword evidence="5" id="KW-0547">Nucleotide-binding</keyword>
<keyword evidence="6 13" id="KW-0418">Kinase</keyword>
<dbReference type="GO" id="GO:0016020">
    <property type="term" value="C:membrane"/>
    <property type="evidence" value="ECO:0007669"/>
    <property type="project" value="InterPro"/>
</dbReference>
<dbReference type="Proteomes" id="UP000517765">
    <property type="component" value="Unassembled WGS sequence"/>
</dbReference>
<evidence type="ECO:0000256" key="9">
    <source>
        <dbReference type="SAM" id="Phobius"/>
    </source>
</evidence>
<evidence type="ECO:0000313" key="12">
    <source>
        <dbReference type="EMBL" id="MBB1261176.1"/>
    </source>
</evidence>
<keyword evidence="14" id="KW-1185">Reference proteome</keyword>
<dbReference type="SUPFAM" id="SSF55874">
    <property type="entry name" value="ATPase domain of HSP90 chaperone/DNA topoisomerase II/histidine kinase"/>
    <property type="match status" value="1"/>
</dbReference>
<dbReference type="InterPro" id="IPR036890">
    <property type="entry name" value="HATPase_C_sf"/>
</dbReference>
<dbReference type="GO" id="GO:0000155">
    <property type="term" value="F:phosphorelay sensor kinase activity"/>
    <property type="evidence" value="ECO:0007669"/>
    <property type="project" value="InterPro"/>
</dbReference>
<accession>A0A5P0YUX0</accession>
<protein>
    <recommendedName>
        <fullName evidence="2">histidine kinase</fullName>
        <ecNumber evidence="2">2.7.13.3</ecNumber>
    </recommendedName>
</protein>
<evidence type="ECO:0000256" key="3">
    <source>
        <dbReference type="ARBA" id="ARBA00022553"/>
    </source>
</evidence>
<dbReference type="EMBL" id="VJYK02000239">
    <property type="protein sequence ID" value="MQS04093.1"/>
    <property type="molecule type" value="Genomic_DNA"/>
</dbReference>
<evidence type="ECO:0000259" key="10">
    <source>
        <dbReference type="Pfam" id="PF02518"/>
    </source>
</evidence>
<evidence type="ECO:0000256" key="7">
    <source>
        <dbReference type="ARBA" id="ARBA00022840"/>
    </source>
</evidence>
<dbReference type="InterPro" id="IPR003594">
    <property type="entry name" value="HATPase_dom"/>
</dbReference>
<dbReference type="Pfam" id="PF07730">
    <property type="entry name" value="HisKA_3"/>
    <property type="match status" value="1"/>
</dbReference>
<reference evidence="13 14" key="1">
    <citation type="submission" date="2019-10" db="EMBL/GenBank/DDBJ databases">
        <title>Streptomyces sp. nov., a novel actinobacterium isolated from alkaline environment.</title>
        <authorList>
            <person name="Golinska P."/>
        </authorList>
    </citation>
    <scope>NUCLEOTIDE SEQUENCE [LARGE SCALE GENOMIC DNA]</scope>
    <source>
        <strain evidence="13 14">OF1</strain>
    </source>
</reference>
<feature type="domain" description="Histidine kinase/HSP90-like ATPase" evidence="10">
    <location>
        <begin position="314"/>
        <end position="406"/>
    </location>
</feature>
<keyword evidence="7" id="KW-0067">ATP-binding</keyword>
<evidence type="ECO:0000256" key="8">
    <source>
        <dbReference type="ARBA" id="ARBA00023012"/>
    </source>
</evidence>
<dbReference type="AlphaFoldDB" id="A0A5P0YUX0"/>
<dbReference type="EMBL" id="JABJXA010000149">
    <property type="protein sequence ID" value="MBB1261176.1"/>
    <property type="molecule type" value="Genomic_DNA"/>
</dbReference>
<evidence type="ECO:0000259" key="11">
    <source>
        <dbReference type="Pfam" id="PF07730"/>
    </source>
</evidence>
<feature type="transmembrane region" description="Helical" evidence="9">
    <location>
        <begin position="160"/>
        <end position="186"/>
    </location>
</feature>
<dbReference type="InterPro" id="IPR011712">
    <property type="entry name" value="Sig_transdc_His_kin_sub3_dim/P"/>
</dbReference>
<keyword evidence="9" id="KW-1133">Transmembrane helix</keyword>
<organism evidence="13 14">
    <name type="scientific">Streptomyces alkaliterrae</name>
    <dbReference type="NCBI Taxonomy" id="2213162"/>
    <lineage>
        <taxon>Bacteria</taxon>
        <taxon>Bacillati</taxon>
        <taxon>Actinomycetota</taxon>
        <taxon>Actinomycetes</taxon>
        <taxon>Kitasatosporales</taxon>
        <taxon>Streptomycetaceae</taxon>
        <taxon>Streptomyces</taxon>
    </lineage>
</organism>
<feature type="transmembrane region" description="Helical" evidence="9">
    <location>
        <begin position="78"/>
        <end position="101"/>
    </location>
</feature>
<evidence type="ECO:0000313" key="15">
    <source>
        <dbReference type="Proteomes" id="UP000517765"/>
    </source>
</evidence>
<keyword evidence="4" id="KW-0808">Transferase</keyword>
<keyword evidence="9" id="KW-0472">Membrane</keyword>
<evidence type="ECO:0000256" key="2">
    <source>
        <dbReference type="ARBA" id="ARBA00012438"/>
    </source>
</evidence>
<dbReference type="Proteomes" id="UP000320857">
    <property type="component" value="Unassembled WGS sequence"/>
</dbReference>
<feature type="domain" description="Signal transduction histidine kinase subgroup 3 dimerisation and phosphoacceptor" evidence="11">
    <location>
        <begin position="201"/>
        <end position="266"/>
    </location>
</feature>
<name>A0A5P0YUX0_9ACTN</name>
<dbReference type="Pfam" id="PF02518">
    <property type="entry name" value="HATPase_c"/>
    <property type="match status" value="1"/>
</dbReference>
<sequence>MRSRIRPWLHAAVWPTAAALLFGLGLFDHSLGAFGRLVGAFDRLDAHTTGALMLGSTLLAVGALLASPRLGARGLPWAAGAAAGVSLGTTVAIHVIARLPVGAQGITPVRDPYALTEPAALLGLLTLTVWRGAPLWAALSTPACFAAVILRPLAVGVGETTLVVAFFFTLAATAALGIGLTVRLVIADRRRREASVRMEQRTEFARDLHDFVAHHVTGIVIQAQGARSVAARRPELVPPALERIEHAGAEALKSMRSMVGMLRDVDESRTDVPLAPLAGMAEVRALVEEFATVGGSRARLRADGDFADLPVEVATTVHRVVMEALTNVRKHSRDYTEVEVHLTRSAGGITVRISDDGRPRQAVGQPLGGGFGLKGLAERVAVIGGRVRTGPAPAGGWRVEATLPVDHRVRSAA</sequence>